<dbReference type="Proteomes" id="UP000095009">
    <property type="component" value="Unassembled WGS sequence"/>
</dbReference>
<keyword evidence="7 9" id="KW-0560">Oxidoreductase</keyword>
<evidence type="ECO:0000256" key="7">
    <source>
        <dbReference type="ARBA" id="ARBA00023002"/>
    </source>
</evidence>
<keyword evidence="4 9" id="KW-0285">Flavoprotein</keyword>
<keyword evidence="14" id="KW-1185">Reference proteome</keyword>
<evidence type="ECO:0000256" key="5">
    <source>
        <dbReference type="ARBA" id="ARBA00022827"/>
    </source>
</evidence>
<dbReference type="EMBL" id="KV454407">
    <property type="protein sequence ID" value="ODQ67186.1"/>
    <property type="molecule type" value="Genomic_DNA"/>
</dbReference>
<dbReference type="GO" id="GO:0000062">
    <property type="term" value="F:fatty-acyl-CoA binding"/>
    <property type="evidence" value="ECO:0007669"/>
    <property type="project" value="TreeGrafter"/>
</dbReference>
<dbReference type="FunFam" id="1.10.540.10:FF:000003">
    <property type="entry name" value="glutaryl-CoA dehydrogenase, mitochondrial"/>
    <property type="match status" value="1"/>
</dbReference>
<dbReference type="InterPro" id="IPR009075">
    <property type="entry name" value="AcylCo_DH/oxidase_C"/>
</dbReference>
<evidence type="ECO:0000259" key="12">
    <source>
        <dbReference type="Pfam" id="PF02771"/>
    </source>
</evidence>
<dbReference type="InterPro" id="IPR052033">
    <property type="entry name" value="Glutaryl-CoA_DH_mitochondrial"/>
</dbReference>
<evidence type="ECO:0000256" key="6">
    <source>
        <dbReference type="ARBA" id="ARBA00022946"/>
    </source>
</evidence>
<dbReference type="FunFam" id="2.40.110.10:FF:000008">
    <property type="entry name" value="Glutaryl-CoA dehydrogenase, mitochondrial"/>
    <property type="match status" value="1"/>
</dbReference>
<dbReference type="Pfam" id="PF02770">
    <property type="entry name" value="Acyl-CoA_dh_M"/>
    <property type="match status" value="1"/>
</dbReference>
<gene>
    <name evidence="13" type="ORF">NADFUDRAFT_81748</name>
</gene>
<feature type="domain" description="Acyl-CoA dehydrogenase/oxidase C-terminal" evidence="10">
    <location>
        <begin position="269"/>
        <end position="411"/>
    </location>
</feature>
<dbReference type="GO" id="GO:0005743">
    <property type="term" value="C:mitochondrial inner membrane"/>
    <property type="evidence" value="ECO:0007669"/>
    <property type="project" value="TreeGrafter"/>
</dbReference>
<evidence type="ECO:0000256" key="8">
    <source>
        <dbReference type="ARBA" id="ARBA00023128"/>
    </source>
</evidence>
<feature type="domain" description="Acyl-CoA oxidase/dehydrogenase middle" evidence="11">
    <location>
        <begin position="156"/>
        <end position="251"/>
    </location>
</feature>
<evidence type="ECO:0000259" key="11">
    <source>
        <dbReference type="Pfam" id="PF02770"/>
    </source>
</evidence>
<dbReference type="PANTHER" id="PTHR42807:SF1">
    <property type="entry name" value="GLUTARYL-COA DEHYDROGENASE, MITOCHONDRIAL"/>
    <property type="match status" value="1"/>
</dbReference>
<dbReference type="InterPro" id="IPR046373">
    <property type="entry name" value="Acyl-CoA_Oxase/DH_mid-dom_sf"/>
</dbReference>
<dbReference type="InterPro" id="IPR037069">
    <property type="entry name" value="AcylCoA_DH/ox_N_sf"/>
</dbReference>
<comment type="similarity">
    <text evidence="3 9">Belongs to the acyl-CoA dehydrogenase family.</text>
</comment>
<sequence>MFRLSCKSIPRSSRLFSTTAPRAATLPFNWEDPMNLNTLLTEDEIAIAESAKVFCDERLRPRVLEGYRTENFDKNIMREMGEMGLLGAQINGYGCIGTSSVGYGLVAREVEKVDSGYRSAMSVQSSLVMLPIEEFGTQEQKDRFLPRLAKGELVGAFGLTEPNHGSDPGSMETTARLHPTKKGVFVLNGAKTWITNSPIADVLVVWAKLDGKVRGFLLERSQIKSGLSTPAIKNKTALRASITGMILMDDVEIPVENMFPNVTGLRGPFTCLNSARYGISWGVTGALEEAIDVTRKYALERTQFKGQPLASYQLIQKKLAEAVTDATINKLACVQVGRLKDSEGVAPEVISMIKRKSCDSALNHSRTLMEVFGGNAASDEYPIGRISHNLFVTQTYEGQSDIHALILGRAITGVQAFF</sequence>
<evidence type="ECO:0000256" key="1">
    <source>
        <dbReference type="ARBA" id="ARBA00001974"/>
    </source>
</evidence>
<dbReference type="InterPro" id="IPR009100">
    <property type="entry name" value="AcylCoA_DH/oxidase_NM_dom_sf"/>
</dbReference>
<keyword evidence="6" id="KW-0809">Transit peptide</keyword>
<dbReference type="GO" id="GO:0033539">
    <property type="term" value="P:fatty acid beta-oxidation using acyl-CoA dehydrogenase"/>
    <property type="evidence" value="ECO:0007669"/>
    <property type="project" value="TreeGrafter"/>
</dbReference>
<keyword evidence="8" id="KW-0496">Mitochondrion</keyword>
<dbReference type="PANTHER" id="PTHR42807">
    <property type="entry name" value="GLUTARYL-COA DEHYDROGENASE, MITOCHONDRIAL"/>
    <property type="match status" value="1"/>
</dbReference>
<comment type="subcellular location">
    <subcellularLocation>
        <location evidence="2">Mitochondrion matrix</location>
    </subcellularLocation>
</comment>
<evidence type="ECO:0000256" key="2">
    <source>
        <dbReference type="ARBA" id="ARBA00004305"/>
    </source>
</evidence>
<dbReference type="InterPro" id="IPR036250">
    <property type="entry name" value="AcylCo_DH-like_C"/>
</dbReference>
<reference evidence="13 14" key="1">
    <citation type="journal article" date="2016" name="Proc. Natl. Acad. Sci. U.S.A.">
        <title>Comparative genomics of biotechnologically important yeasts.</title>
        <authorList>
            <person name="Riley R."/>
            <person name="Haridas S."/>
            <person name="Wolfe K.H."/>
            <person name="Lopes M.R."/>
            <person name="Hittinger C.T."/>
            <person name="Goeker M."/>
            <person name="Salamov A.A."/>
            <person name="Wisecaver J.H."/>
            <person name="Long T.M."/>
            <person name="Calvey C.H."/>
            <person name="Aerts A.L."/>
            <person name="Barry K.W."/>
            <person name="Choi C."/>
            <person name="Clum A."/>
            <person name="Coughlan A.Y."/>
            <person name="Deshpande S."/>
            <person name="Douglass A.P."/>
            <person name="Hanson S.J."/>
            <person name="Klenk H.-P."/>
            <person name="LaButti K.M."/>
            <person name="Lapidus A."/>
            <person name="Lindquist E.A."/>
            <person name="Lipzen A.M."/>
            <person name="Meier-Kolthoff J.P."/>
            <person name="Ohm R.A."/>
            <person name="Otillar R.P."/>
            <person name="Pangilinan J.L."/>
            <person name="Peng Y."/>
            <person name="Rokas A."/>
            <person name="Rosa C.A."/>
            <person name="Scheuner C."/>
            <person name="Sibirny A.A."/>
            <person name="Slot J.C."/>
            <person name="Stielow J.B."/>
            <person name="Sun H."/>
            <person name="Kurtzman C.P."/>
            <person name="Blackwell M."/>
            <person name="Grigoriev I.V."/>
            <person name="Jeffries T.W."/>
        </authorList>
    </citation>
    <scope>NUCLEOTIDE SEQUENCE [LARGE SCALE GENOMIC DNA]</scope>
    <source>
        <strain evidence="13 14">DSM 6958</strain>
    </source>
</reference>
<feature type="domain" description="Acyl-CoA dehydrogenase/oxidase N-terminal" evidence="12">
    <location>
        <begin position="41"/>
        <end position="152"/>
    </location>
</feature>
<proteinExistence type="inferred from homology"/>
<comment type="cofactor">
    <cofactor evidence="1 9">
        <name>FAD</name>
        <dbReference type="ChEBI" id="CHEBI:57692"/>
    </cofactor>
</comment>
<evidence type="ECO:0000259" key="10">
    <source>
        <dbReference type="Pfam" id="PF00441"/>
    </source>
</evidence>
<dbReference type="GO" id="GO:0005759">
    <property type="term" value="C:mitochondrial matrix"/>
    <property type="evidence" value="ECO:0007669"/>
    <property type="project" value="UniProtKB-SubCell"/>
</dbReference>
<keyword evidence="5 9" id="KW-0274">FAD</keyword>
<evidence type="ECO:0000256" key="3">
    <source>
        <dbReference type="ARBA" id="ARBA00009347"/>
    </source>
</evidence>
<evidence type="ECO:0000256" key="4">
    <source>
        <dbReference type="ARBA" id="ARBA00022630"/>
    </source>
</evidence>
<organism evidence="13 14">
    <name type="scientific">Nadsonia fulvescens var. elongata DSM 6958</name>
    <dbReference type="NCBI Taxonomy" id="857566"/>
    <lineage>
        <taxon>Eukaryota</taxon>
        <taxon>Fungi</taxon>
        <taxon>Dikarya</taxon>
        <taxon>Ascomycota</taxon>
        <taxon>Saccharomycotina</taxon>
        <taxon>Dipodascomycetes</taxon>
        <taxon>Dipodascales</taxon>
        <taxon>Dipodascales incertae sedis</taxon>
        <taxon>Nadsonia</taxon>
    </lineage>
</organism>
<accession>A0A1E3PP34</accession>
<dbReference type="Pfam" id="PF00441">
    <property type="entry name" value="Acyl-CoA_dh_1"/>
    <property type="match status" value="1"/>
</dbReference>
<dbReference type="Gene3D" id="1.10.540.10">
    <property type="entry name" value="Acyl-CoA dehydrogenase/oxidase, N-terminal domain"/>
    <property type="match status" value="1"/>
</dbReference>
<dbReference type="Gene3D" id="1.20.140.10">
    <property type="entry name" value="Butyryl-CoA Dehydrogenase, subunit A, domain 3"/>
    <property type="match status" value="1"/>
</dbReference>
<evidence type="ECO:0000256" key="9">
    <source>
        <dbReference type="RuleBase" id="RU362125"/>
    </source>
</evidence>
<name>A0A1E3PP34_9ASCO</name>
<dbReference type="Pfam" id="PF02771">
    <property type="entry name" value="Acyl-CoA_dh_N"/>
    <property type="match status" value="1"/>
</dbReference>
<dbReference type="GO" id="GO:0046949">
    <property type="term" value="P:fatty-acyl-CoA biosynthetic process"/>
    <property type="evidence" value="ECO:0007669"/>
    <property type="project" value="TreeGrafter"/>
</dbReference>
<dbReference type="InterPro" id="IPR006091">
    <property type="entry name" value="Acyl-CoA_Oxase/DH_mid-dom"/>
</dbReference>
<evidence type="ECO:0000313" key="13">
    <source>
        <dbReference type="EMBL" id="ODQ67186.1"/>
    </source>
</evidence>
<dbReference type="SUPFAM" id="SSF47203">
    <property type="entry name" value="Acyl-CoA dehydrogenase C-terminal domain-like"/>
    <property type="match status" value="1"/>
</dbReference>
<dbReference type="InterPro" id="IPR013786">
    <property type="entry name" value="AcylCoA_DH/ox_N"/>
</dbReference>
<dbReference type="Gene3D" id="2.40.110.10">
    <property type="entry name" value="Butyryl-CoA Dehydrogenase, subunit A, domain 2"/>
    <property type="match status" value="1"/>
</dbReference>
<dbReference type="STRING" id="857566.A0A1E3PP34"/>
<protein>
    <submittedName>
        <fullName evidence="13">Acyl-CoA dehydrogenase NM domain-like protein</fullName>
    </submittedName>
</protein>
<dbReference type="SUPFAM" id="SSF56645">
    <property type="entry name" value="Acyl-CoA dehydrogenase NM domain-like"/>
    <property type="match status" value="1"/>
</dbReference>
<dbReference type="OrthoDB" id="435240at2759"/>
<evidence type="ECO:0000313" key="14">
    <source>
        <dbReference type="Proteomes" id="UP000095009"/>
    </source>
</evidence>
<dbReference type="GO" id="GO:0050660">
    <property type="term" value="F:flavin adenine dinucleotide binding"/>
    <property type="evidence" value="ECO:0007669"/>
    <property type="project" value="InterPro"/>
</dbReference>
<dbReference type="AlphaFoldDB" id="A0A1E3PP34"/>
<dbReference type="GO" id="GO:0004361">
    <property type="term" value="F:glutaryl-CoA dehydrogenase activity"/>
    <property type="evidence" value="ECO:0007669"/>
    <property type="project" value="TreeGrafter"/>
</dbReference>